<dbReference type="InterPro" id="IPR014001">
    <property type="entry name" value="Helicase_ATP-bd"/>
</dbReference>
<feature type="compositionally biased region" description="Polar residues" evidence="8">
    <location>
        <begin position="415"/>
        <end position="449"/>
    </location>
</feature>
<dbReference type="PANTHER" id="PTHR47959:SF13">
    <property type="entry name" value="ATP-DEPENDENT RNA HELICASE RHLE"/>
    <property type="match status" value="1"/>
</dbReference>
<dbReference type="RefSeq" id="WP_338397893.1">
    <property type="nucleotide sequence ID" value="NZ_AP025292.1"/>
</dbReference>
<name>A0ABN6L6M1_9BACT</name>
<dbReference type="CDD" id="cd00268">
    <property type="entry name" value="DEADc"/>
    <property type="match status" value="1"/>
</dbReference>
<dbReference type="InterPro" id="IPR050079">
    <property type="entry name" value="DEAD_box_RNA_helicase"/>
</dbReference>
<dbReference type="InterPro" id="IPR011545">
    <property type="entry name" value="DEAD/DEAH_box_helicase_dom"/>
</dbReference>
<dbReference type="PROSITE" id="PS51194">
    <property type="entry name" value="HELICASE_CTER"/>
    <property type="match status" value="1"/>
</dbReference>
<dbReference type="GO" id="GO:0004386">
    <property type="term" value="F:helicase activity"/>
    <property type="evidence" value="ECO:0007669"/>
    <property type="project" value="UniProtKB-KW"/>
</dbReference>
<dbReference type="PROSITE" id="PS00039">
    <property type="entry name" value="DEAD_ATP_HELICASE"/>
    <property type="match status" value="1"/>
</dbReference>
<feature type="domain" description="Helicase C-terminal" evidence="10">
    <location>
        <begin position="235"/>
        <end position="384"/>
    </location>
</feature>
<dbReference type="InterPro" id="IPR044742">
    <property type="entry name" value="DEAD/DEAH_RhlB"/>
</dbReference>
<evidence type="ECO:0000313" key="12">
    <source>
        <dbReference type="EMBL" id="BDC98830.1"/>
    </source>
</evidence>
<dbReference type="PROSITE" id="PS51192">
    <property type="entry name" value="HELICASE_ATP_BIND_1"/>
    <property type="match status" value="1"/>
</dbReference>
<dbReference type="SMART" id="SM00487">
    <property type="entry name" value="DEXDc"/>
    <property type="match status" value="1"/>
</dbReference>
<keyword evidence="4 7" id="KW-0067">ATP-binding</keyword>
<sequence length="449" mass="49389">MSFENLGLSSSLLKAIEEQGYDKPSPIQEQVIPVVLQGKDVLASAQTGTGKTAGFTLPILEQFTENPHHNLKKRNIRALILTPTRELAAQIQENVINYSKHVDVRSTVIFGGVKQAAQVRALQKGVDILVATPGRLLDLHNQGEVKLNKIEVLVLDEADRMLDMGFHRDIQRIMNLIPSSRQTLLFSATFSTEIRRLASKFLTDPVTVEVAATNTTAERVNQSFYKVDKTSKAMAVIHLLEKWDEEQVLIFCRTKHGASRLSKRLEKKGISSAAIHGDKSQQQRIRALEGFKKGAIRVLVATDIAARGLDIPLLPYVINYEMPNVPADYVHRIGRTGRAGASGDAHSLVGQDETEYMLAIGKLLKKAIKAKVLEGFEPSDNPPKIPQHNKPSSNKPTRKPNGGGGFKKKRPAAGSGNSEQGGNRNARSGRQNTGEGKAKLSNNRRSNRR</sequence>
<feature type="domain" description="DEAD-box RNA helicase Q" evidence="11">
    <location>
        <begin position="1"/>
        <end position="29"/>
    </location>
</feature>
<feature type="domain" description="Helicase ATP-binding" evidence="9">
    <location>
        <begin position="32"/>
        <end position="208"/>
    </location>
</feature>
<dbReference type="Gene3D" id="3.40.50.300">
    <property type="entry name" value="P-loop containing nucleotide triphosphate hydrolases"/>
    <property type="match status" value="2"/>
</dbReference>
<gene>
    <name evidence="12" type="primary">rhlE_2</name>
    <name evidence="12" type="ORF">PEPS_11110</name>
</gene>
<dbReference type="Pfam" id="PF00270">
    <property type="entry name" value="DEAD"/>
    <property type="match status" value="1"/>
</dbReference>
<dbReference type="Proteomes" id="UP001354989">
    <property type="component" value="Chromosome"/>
</dbReference>
<keyword evidence="2 7" id="KW-0378">Hydrolase</keyword>
<evidence type="ECO:0000256" key="7">
    <source>
        <dbReference type="RuleBase" id="RU000492"/>
    </source>
</evidence>
<feature type="short sequence motif" description="Q motif" evidence="6">
    <location>
        <begin position="1"/>
        <end position="29"/>
    </location>
</feature>
<evidence type="ECO:0000256" key="1">
    <source>
        <dbReference type="ARBA" id="ARBA00022741"/>
    </source>
</evidence>
<evidence type="ECO:0000259" key="11">
    <source>
        <dbReference type="PROSITE" id="PS51195"/>
    </source>
</evidence>
<comment type="similarity">
    <text evidence="5 7">Belongs to the DEAD box helicase family.</text>
</comment>
<keyword evidence="1 7" id="KW-0547">Nucleotide-binding</keyword>
<evidence type="ECO:0000313" key="13">
    <source>
        <dbReference type="Proteomes" id="UP001354989"/>
    </source>
</evidence>
<dbReference type="PANTHER" id="PTHR47959">
    <property type="entry name" value="ATP-DEPENDENT RNA HELICASE RHLE-RELATED"/>
    <property type="match status" value="1"/>
</dbReference>
<dbReference type="CDD" id="cd18787">
    <property type="entry name" value="SF2_C_DEAD"/>
    <property type="match status" value="1"/>
</dbReference>
<dbReference type="Pfam" id="PF00271">
    <property type="entry name" value="Helicase_C"/>
    <property type="match status" value="1"/>
</dbReference>
<keyword evidence="13" id="KW-1185">Reference proteome</keyword>
<dbReference type="PROSITE" id="PS51195">
    <property type="entry name" value="Q_MOTIF"/>
    <property type="match status" value="1"/>
</dbReference>
<evidence type="ECO:0000256" key="8">
    <source>
        <dbReference type="SAM" id="MobiDB-lite"/>
    </source>
</evidence>
<dbReference type="EMBL" id="AP025292">
    <property type="protein sequence ID" value="BDC98830.1"/>
    <property type="molecule type" value="Genomic_DNA"/>
</dbReference>
<dbReference type="SUPFAM" id="SSF52540">
    <property type="entry name" value="P-loop containing nucleoside triphosphate hydrolases"/>
    <property type="match status" value="1"/>
</dbReference>
<evidence type="ECO:0000256" key="4">
    <source>
        <dbReference type="ARBA" id="ARBA00022840"/>
    </source>
</evidence>
<keyword evidence="3 7" id="KW-0347">Helicase</keyword>
<evidence type="ECO:0000256" key="3">
    <source>
        <dbReference type="ARBA" id="ARBA00022806"/>
    </source>
</evidence>
<evidence type="ECO:0000256" key="6">
    <source>
        <dbReference type="PROSITE-ProRule" id="PRU00552"/>
    </source>
</evidence>
<evidence type="ECO:0000256" key="5">
    <source>
        <dbReference type="ARBA" id="ARBA00038437"/>
    </source>
</evidence>
<dbReference type="InterPro" id="IPR027417">
    <property type="entry name" value="P-loop_NTPase"/>
</dbReference>
<dbReference type="SMART" id="SM00490">
    <property type="entry name" value="HELICc"/>
    <property type="match status" value="1"/>
</dbReference>
<organism evidence="12 13">
    <name type="scientific">Persicobacter psychrovividus</name>
    <dbReference type="NCBI Taxonomy" id="387638"/>
    <lineage>
        <taxon>Bacteria</taxon>
        <taxon>Pseudomonadati</taxon>
        <taxon>Bacteroidota</taxon>
        <taxon>Cytophagia</taxon>
        <taxon>Cytophagales</taxon>
        <taxon>Persicobacteraceae</taxon>
        <taxon>Persicobacter</taxon>
    </lineage>
</organism>
<dbReference type="InterPro" id="IPR014014">
    <property type="entry name" value="RNA_helicase_DEAD_Q_motif"/>
</dbReference>
<feature type="region of interest" description="Disordered" evidence="8">
    <location>
        <begin position="376"/>
        <end position="449"/>
    </location>
</feature>
<dbReference type="InterPro" id="IPR000629">
    <property type="entry name" value="RNA-helicase_DEAD-box_CS"/>
</dbReference>
<dbReference type="InterPro" id="IPR001650">
    <property type="entry name" value="Helicase_C-like"/>
</dbReference>
<evidence type="ECO:0000259" key="9">
    <source>
        <dbReference type="PROSITE" id="PS51192"/>
    </source>
</evidence>
<proteinExistence type="inferred from homology"/>
<evidence type="ECO:0000259" key="10">
    <source>
        <dbReference type="PROSITE" id="PS51194"/>
    </source>
</evidence>
<protein>
    <submittedName>
        <fullName evidence="12">ATP-dependent RNA helicase RhlE</fullName>
    </submittedName>
</protein>
<accession>A0ABN6L6M1</accession>
<evidence type="ECO:0000256" key="2">
    <source>
        <dbReference type="ARBA" id="ARBA00022801"/>
    </source>
</evidence>
<reference evidence="12 13" key="1">
    <citation type="submission" date="2021-12" db="EMBL/GenBank/DDBJ databases">
        <title>Genome sequencing of bacteria with rrn-lacking chromosome and rrn-plasmid.</title>
        <authorList>
            <person name="Anda M."/>
            <person name="Iwasaki W."/>
        </authorList>
    </citation>
    <scope>NUCLEOTIDE SEQUENCE [LARGE SCALE GENOMIC DNA]</scope>
    <source>
        <strain evidence="12 13">NBRC 101262</strain>
    </source>
</reference>